<dbReference type="PROSITE" id="PS51257">
    <property type="entry name" value="PROKAR_LIPOPROTEIN"/>
    <property type="match status" value="1"/>
</dbReference>
<proteinExistence type="predicted"/>
<sequence>MSDKSEQITKKSLLAVTVVAMLFIGMQGCTMSETNPSPEEDSLTPQDESRWETVTFDEWRQYAFDAGSLKQWTDGEGNEIIDTWVRVTYENLPGTALYDIQKWHVDARQNRYRISDNFSYDQEDNLCET</sequence>
<feature type="region of interest" description="Disordered" evidence="1">
    <location>
        <begin position="30"/>
        <end position="49"/>
    </location>
</feature>
<comment type="caution">
    <text evidence="2">The sequence shown here is derived from an EMBL/GenBank/DDBJ whole genome shotgun (WGS) entry which is preliminary data.</text>
</comment>
<dbReference type="EMBL" id="FXUF01000007">
    <property type="protein sequence ID" value="SMP58749.1"/>
    <property type="molecule type" value="Genomic_DNA"/>
</dbReference>
<evidence type="ECO:0000313" key="3">
    <source>
        <dbReference type="Proteomes" id="UP001158066"/>
    </source>
</evidence>
<reference evidence="2" key="1">
    <citation type="submission" date="2017-05" db="EMBL/GenBank/DDBJ databases">
        <authorList>
            <person name="Varghese N."/>
            <person name="Submissions S."/>
        </authorList>
    </citation>
    <scope>NUCLEOTIDE SEQUENCE</scope>
    <source>
        <strain evidence="2">Su22</strain>
    </source>
</reference>
<name>A0AA46AJB4_9CLOT</name>
<organism evidence="2 3">
    <name type="scientific">Anoxynatronum buryatiense</name>
    <dbReference type="NCBI Taxonomy" id="489973"/>
    <lineage>
        <taxon>Bacteria</taxon>
        <taxon>Bacillati</taxon>
        <taxon>Bacillota</taxon>
        <taxon>Clostridia</taxon>
        <taxon>Eubacteriales</taxon>
        <taxon>Clostridiaceae</taxon>
        <taxon>Anoxynatronum</taxon>
    </lineage>
</organism>
<accession>A0AA46AJB4</accession>
<protein>
    <submittedName>
        <fullName evidence="2">Uncharacterized protein</fullName>
    </submittedName>
</protein>
<dbReference type="AlphaFoldDB" id="A0AA46AJB4"/>
<dbReference type="RefSeq" id="WP_283409440.1">
    <property type="nucleotide sequence ID" value="NZ_FXUF01000007.1"/>
</dbReference>
<dbReference type="Proteomes" id="UP001158066">
    <property type="component" value="Unassembled WGS sequence"/>
</dbReference>
<evidence type="ECO:0000313" key="2">
    <source>
        <dbReference type="EMBL" id="SMP58749.1"/>
    </source>
</evidence>
<evidence type="ECO:0000256" key="1">
    <source>
        <dbReference type="SAM" id="MobiDB-lite"/>
    </source>
</evidence>
<keyword evidence="3" id="KW-1185">Reference proteome</keyword>
<gene>
    <name evidence="2" type="ORF">SAMN06296020_107117</name>
</gene>